<sequence length="570" mass="65353">MSFDGVFTHVMIQELREKLTGGRISKIHQPYPNELVLVIRSLGKNHKLLLSAHPSYARIHLTNMTYQNPDTPPNFVMMLRKHLDGALLQEIEQVENDRIIHFSFSHRNELGDLEDLVLVVELMGRHSTILLLNRESGKILDSVKHIGSSQNSYRSILPGAMYTDPPKPNGLNPFQITDKQAFEQLSLLTTLTPSTIQQSFQGFGRDTATELASRLNANPNEKLPVWQAFLKAFEQIQPTMLQTEKKEYFIPFLYPSLVDDTTTVSHFNSLSELLDAFYHEKAERDRVKQQGGQLIKKITNEIKRNEGKRGKREATLIEAEKAELLRQKGELLTTFLHEVPRGEKLVKLPNYYEEDRLMEIQLDPALTPNQNAQKYFQRYQKLRNAVKVVGEQLKETQAEIDYLHSVLSQLEIAGPMDVELIKEELIMEGYLKRSSVKQKRSTQKAKPALFYASDGTEILVGRNNLQNDQLTLKTANKNEFWLHAKDIPGSHVIIRSTDPSEETMIEAAELAAYYSKYRHSAQVPVDIVQVRHVRKPRGAKPGYVIYDNQKTFFITPEEARVEQMKTPPQK</sequence>
<dbReference type="Pfam" id="PF05670">
    <property type="entry name" value="NFACT-R_1"/>
    <property type="match status" value="1"/>
</dbReference>
<proteinExistence type="inferred from homology"/>
<evidence type="ECO:0000256" key="5">
    <source>
        <dbReference type="HAMAP-Rule" id="MF_00844"/>
    </source>
</evidence>
<dbReference type="Pfam" id="PF05833">
    <property type="entry name" value="NFACT_N"/>
    <property type="match status" value="1"/>
</dbReference>
<feature type="domain" description="NFACT RNA-binding" evidence="6">
    <location>
        <begin position="447"/>
        <end position="538"/>
    </location>
</feature>
<keyword evidence="3 5" id="KW-0694">RNA-binding</keyword>
<dbReference type="GO" id="GO:0000049">
    <property type="term" value="F:tRNA binding"/>
    <property type="evidence" value="ECO:0007669"/>
    <property type="project" value="UniProtKB-UniRule"/>
</dbReference>
<reference evidence="7 8" key="1">
    <citation type="submission" date="2014-12" db="EMBL/GenBank/DDBJ databases">
        <title>Draft genome sequences of 29 type strains of Enterococci.</title>
        <authorList>
            <person name="Zhong Z."/>
            <person name="Sun Z."/>
            <person name="Liu W."/>
            <person name="Zhang W."/>
            <person name="Zhang H."/>
        </authorList>
    </citation>
    <scope>NUCLEOTIDE SEQUENCE [LARGE SCALE GENOMIC DNA]</scope>
    <source>
        <strain evidence="7 8">DSM 17690</strain>
    </source>
</reference>
<dbReference type="FunFam" id="2.30.310.10:FF:000004">
    <property type="entry name" value="Fibronectin-binding protein A"/>
    <property type="match status" value="1"/>
</dbReference>
<dbReference type="GO" id="GO:0072344">
    <property type="term" value="P:rescue of stalled ribosome"/>
    <property type="evidence" value="ECO:0007669"/>
    <property type="project" value="UniProtKB-UniRule"/>
</dbReference>
<organism evidence="7 8">
    <name type="scientific">Enterococcus aquimarinus</name>
    <dbReference type="NCBI Taxonomy" id="328396"/>
    <lineage>
        <taxon>Bacteria</taxon>
        <taxon>Bacillati</taxon>
        <taxon>Bacillota</taxon>
        <taxon>Bacilli</taxon>
        <taxon>Lactobacillales</taxon>
        <taxon>Enterococcaceae</taxon>
        <taxon>Enterococcus</taxon>
    </lineage>
</organism>
<dbReference type="Gene3D" id="3.40.970.40">
    <property type="entry name" value="fibrinogen binding protein from staphylococcus aureus domain like"/>
    <property type="match status" value="1"/>
</dbReference>
<accession>A0A1L8QXY1</accession>
<dbReference type="GO" id="GO:0043023">
    <property type="term" value="F:ribosomal large subunit binding"/>
    <property type="evidence" value="ECO:0007669"/>
    <property type="project" value="UniProtKB-UniRule"/>
</dbReference>
<evidence type="ECO:0000259" key="6">
    <source>
        <dbReference type="Pfam" id="PF05670"/>
    </source>
</evidence>
<keyword evidence="2 5" id="KW-0699">rRNA-binding</keyword>
<dbReference type="GO" id="GO:1990112">
    <property type="term" value="C:RQC complex"/>
    <property type="evidence" value="ECO:0007669"/>
    <property type="project" value="TreeGrafter"/>
</dbReference>
<evidence type="ECO:0000256" key="3">
    <source>
        <dbReference type="ARBA" id="ARBA00022884"/>
    </source>
</evidence>
<keyword evidence="1 5" id="KW-0820">tRNA-binding</keyword>
<dbReference type="EMBL" id="JXKD01000001">
    <property type="protein sequence ID" value="OJG12344.1"/>
    <property type="molecule type" value="Genomic_DNA"/>
</dbReference>
<dbReference type="RefSeq" id="WP_071873822.1">
    <property type="nucleotide sequence ID" value="NZ_JBHSHF010000002.1"/>
</dbReference>
<evidence type="ECO:0000313" key="7">
    <source>
        <dbReference type="EMBL" id="OJG12344.1"/>
    </source>
</evidence>
<protein>
    <recommendedName>
        <fullName evidence="5">Rqc2 homolog RqcH</fullName>
        <shortName evidence="5">RqcH</shortName>
    </recommendedName>
</protein>
<comment type="caution">
    <text evidence="7">The sequence shown here is derived from an EMBL/GenBank/DDBJ whole genome shotgun (WGS) entry which is preliminary data.</text>
</comment>
<dbReference type="HAMAP" id="MF_00844_B">
    <property type="entry name" value="RqcH_B"/>
    <property type="match status" value="1"/>
</dbReference>
<evidence type="ECO:0000256" key="2">
    <source>
        <dbReference type="ARBA" id="ARBA00022730"/>
    </source>
</evidence>
<dbReference type="GO" id="GO:0019843">
    <property type="term" value="F:rRNA binding"/>
    <property type="evidence" value="ECO:0007669"/>
    <property type="project" value="UniProtKB-UniRule"/>
</dbReference>
<dbReference type="PANTHER" id="PTHR15239:SF6">
    <property type="entry name" value="RIBOSOME QUALITY CONTROL COMPLEX SUBUNIT NEMF"/>
    <property type="match status" value="1"/>
</dbReference>
<dbReference type="Gene3D" id="2.30.310.10">
    <property type="entry name" value="ibrinogen binding protein from staphylococcus aureus domain"/>
    <property type="match status" value="1"/>
</dbReference>
<comment type="subunit">
    <text evidence="5">Associates with stalled 50S ribosomal subunits. Binds to RqcP.</text>
</comment>
<dbReference type="InterPro" id="IPR051608">
    <property type="entry name" value="RQC_Subunit_NEMF"/>
</dbReference>
<dbReference type="AlphaFoldDB" id="A0A1L8QXY1"/>
<dbReference type="STRING" id="328396.RU93_GL000274"/>
<evidence type="ECO:0000256" key="4">
    <source>
        <dbReference type="ARBA" id="ARBA00022917"/>
    </source>
</evidence>
<dbReference type="InterPro" id="IPR043682">
    <property type="entry name" value="RqcH_bacterial"/>
</dbReference>
<comment type="similarity">
    <text evidence="5">Belongs to the NEMF family.</text>
</comment>
<comment type="function">
    <text evidence="5">Key component of the ribosome quality control system (RQC), a ribosome-associated complex that mediates the extraction of incompletely synthesized nascent chains from stalled ribosomes and their subsequent degradation. RqcH recruits Ala-charged tRNA, and with RqcP directs the elongation of stalled nascent chains on 50S ribosomal subunits, leading to non-templated C-terminal alanine extensions (Ala tail). The Ala tail promotes nascent chain degradation. May add between 1 and at least 8 Ala residues. Binds to stalled 50S ribosomal subunits.</text>
</comment>
<dbReference type="Proteomes" id="UP000182149">
    <property type="component" value="Unassembled WGS sequence"/>
</dbReference>
<dbReference type="PANTHER" id="PTHR15239">
    <property type="entry name" value="NUCLEAR EXPORT MEDIATOR FACTOR NEMF"/>
    <property type="match status" value="1"/>
</dbReference>
<gene>
    <name evidence="5" type="primary">rqcH</name>
    <name evidence="7" type="ORF">RU93_GL000274</name>
</gene>
<keyword evidence="8" id="KW-1185">Reference proteome</keyword>
<evidence type="ECO:0000313" key="8">
    <source>
        <dbReference type="Proteomes" id="UP000182149"/>
    </source>
</evidence>
<dbReference type="OrthoDB" id="9766163at2"/>
<dbReference type="InterPro" id="IPR008532">
    <property type="entry name" value="NFACT_RNA-bd"/>
</dbReference>
<evidence type="ECO:0000256" key="1">
    <source>
        <dbReference type="ARBA" id="ARBA00022555"/>
    </source>
</evidence>
<name>A0A1L8QXY1_9ENTE</name>
<keyword evidence="4 5" id="KW-0648">Protein biosynthesis</keyword>